<evidence type="ECO:0000313" key="2">
    <source>
        <dbReference type="Proteomes" id="UP001168528"/>
    </source>
</evidence>
<reference evidence="1" key="1">
    <citation type="submission" date="2023-07" db="EMBL/GenBank/DDBJ databases">
        <title>The genome sequence of Rhodocytophaga aerolata KACC 12507.</title>
        <authorList>
            <person name="Zhang X."/>
        </authorList>
    </citation>
    <scope>NUCLEOTIDE SEQUENCE</scope>
    <source>
        <strain evidence="1">KACC 12507</strain>
    </source>
</reference>
<name>A0ABT8R777_9BACT</name>
<evidence type="ECO:0000313" key="1">
    <source>
        <dbReference type="EMBL" id="MDO1447961.1"/>
    </source>
</evidence>
<sequence length="235" mass="25217">MQPSLPTTIVGCILLSLGFFGVQAQSTERDNKILYLNSVVGVQIPTTSALNEVLSQEGFLPVRDVYFSRGGGFYTIFPKIPIATLFTLSSYTATNSEGGRSSWVRATQAGTAIGLTIINNRTFQLIPYGGIVYSWFGVRVAKQEPASTSFSGYFAGQPNQLHTAANGFMANAGLQIARKAVGKSKLGENLVLGLRAGYYLPLAAQVWKTQNTRLSDGPQVNTGGLYCSLLIAFAQ</sequence>
<proteinExistence type="predicted"/>
<accession>A0ABT8R777</accession>
<protein>
    <recommendedName>
        <fullName evidence="3">Outer membrane beta-barrel protein</fullName>
    </recommendedName>
</protein>
<organism evidence="1 2">
    <name type="scientific">Rhodocytophaga aerolata</name>
    <dbReference type="NCBI Taxonomy" id="455078"/>
    <lineage>
        <taxon>Bacteria</taxon>
        <taxon>Pseudomonadati</taxon>
        <taxon>Bacteroidota</taxon>
        <taxon>Cytophagia</taxon>
        <taxon>Cytophagales</taxon>
        <taxon>Rhodocytophagaceae</taxon>
        <taxon>Rhodocytophaga</taxon>
    </lineage>
</organism>
<comment type="caution">
    <text evidence="1">The sequence shown here is derived from an EMBL/GenBank/DDBJ whole genome shotgun (WGS) entry which is preliminary data.</text>
</comment>
<dbReference type="Proteomes" id="UP001168528">
    <property type="component" value="Unassembled WGS sequence"/>
</dbReference>
<dbReference type="RefSeq" id="WP_302038766.1">
    <property type="nucleotide sequence ID" value="NZ_JAUKPO010000009.1"/>
</dbReference>
<evidence type="ECO:0008006" key="3">
    <source>
        <dbReference type="Google" id="ProtNLM"/>
    </source>
</evidence>
<keyword evidence="2" id="KW-1185">Reference proteome</keyword>
<gene>
    <name evidence="1" type="ORF">Q0590_16940</name>
</gene>
<dbReference type="EMBL" id="JAUKPO010000009">
    <property type="protein sequence ID" value="MDO1447961.1"/>
    <property type="molecule type" value="Genomic_DNA"/>
</dbReference>